<comment type="caution">
    <text evidence="1">The sequence shown here is derived from an EMBL/GenBank/DDBJ whole genome shotgun (WGS) entry which is preliminary data.</text>
</comment>
<dbReference type="EMBL" id="CAJNOU010002428">
    <property type="protein sequence ID" value="CAF1320733.1"/>
    <property type="molecule type" value="Genomic_DNA"/>
</dbReference>
<dbReference type="Proteomes" id="UP000663889">
    <property type="component" value="Unassembled WGS sequence"/>
</dbReference>
<sequence>MTQDRRLNSNQIKQACDPNEYRLWVNTTVPNNFPLPFSEDLSTYLYAPDCASRYESADTWFVSWAADDLLYSAFTDGTVGNISSSSGAAHPNINTTTGHAIIMGSNPLNLTIISPDVFTK</sequence>
<organism evidence="1 3">
    <name type="scientific">Rotaria sordida</name>
    <dbReference type="NCBI Taxonomy" id="392033"/>
    <lineage>
        <taxon>Eukaryota</taxon>
        <taxon>Metazoa</taxon>
        <taxon>Spiralia</taxon>
        <taxon>Gnathifera</taxon>
        <taxon>Rotifera</taxon>
        <taxon>Eurotatoria</taxon>
        <taxon>Bdelloidea</taxon>
        <taxon>Philodinida</taxon>
        <taxon>Philodinidae</taxon>
        <taxon>Rotaria</taxon>
    </lineage>
</organism>
<gene>
    <name evidence="2" type="ORF">FNK824_LOCUS17012</name>
    <name evidence="1" type="ORF">SEV965_LOCUS27299</name>
</gene>
<accession>A0A815EXM5</accession>
<dbReference type="Proteomes" id="UP000663874">
    <property type="component" value="Unassembled WGS sequence"/>
</dbReference>
<evidence type="ECO:0000313" key="3">
    <source>
        <dbReference type="Proteomes" id="UP000663889"/>
    </source>
</evidence>
<name>A0A815EXM5_9BILA</name>
<protein>
    <submittedName>
        <fullName evidence="1">Uncharacterized protein</fullName>
    </submittedName>
</protein>
<reference evidence="1" key="1">
    <citation type="submission" date="2021-02" db="EMBL/GenBank/DDBJ databases">
        <authorList>
            <person name="Nowell W R."/>
        </authorList>
    </citation>
    <scope>NUCLEOTIDE SEQUENCE</scope>
</reference>
<evidence type="ECO:0000313" key="2">
    <source>
        <dbReference type="EMBL" id="CAF3835379.1"/>
    </source>
</evidence>
<dbReference type="EMBL" id="CAJOBE010002650">
    <property type="protein sequence ID" value="CAF3835379.1"/>
    <property type="molecule type" value="Genomic_DNA"/>
</dbReference>
<dbReference type="AlphaFoldDB" id="A0A815EXM5"/>
<evidence type="ECO:0000313" key="1">
    <source>
        <dbReference type="EMBL" id="CAF1320733.1"/>
    </source>
</evidence>
<proteinExistence type="predicted"/>